<dbReference type="AlphaFoldDB" id="A0A1Y2G259"/>
<keyword evidence="1" id="KW-0479">Metal-binding</keyword>
<dbReference type="PANTHER" id="PTHR47990">
    <property type="entry name" value="2-OXOGLUTARATE (2OG) AND FE(II)-DEPENDENT OXYGENASE SUPERFAMILY PROTEIN-RELATED"/>
    <property type="match status" value="1"/>
</dbReference>
<dbReference type="InterPro" id="IPR050231">
    <property type="entry name" value="Iron_ascorbate_oxido_reductase"/>
</dbReference>
<keyword evidence="1" id="KW-0408">Iron</keyword>
<proteinExistence type="inferred from homology"/>
<evidence type="ECO:0000256" key="1">
    <source>
        <dbReference type="RuleBase" id="RU003682"/>
    </source>
</evidence>
<evidence type="ECO:0000259" key="2">
    <source>
        <dbReference type="PROSITE" id="PS51471"/>
    </source>
</evidence>
<dbReference type="Pfam" id="PF03171">
    <property type="entry name" value="2OG-FeII_Oxy"/>
    <property type="match status" value="1"/>
</dbReference>
<evidence type="ECO:0000313" key="3">
    <source>
        <dbReference type="EMBL" id="ORY89691.1"/>
    </source>
</evidence>
<dbReference type="Pfam" id="PF14226">
    <property type="entry name" value="DIOX_N"/>
    <property type="match status" value="1"/>
</dbReference>
<dbReference type="STRING" id="106004.A0A1Y2G259"/>
<dbReference type="Proteomes" id="UP000193467">
    <property type="component" value="Unassembled WGS sequence"/>
</dbReference>
<keyword evidence="4" id="KW-1185">Reference proteome</keyword>
<dbReference type="InterPro" id="IPR027443">
    <property type="entry name" value="IPNS-like_sf"/>
</dbReference>
<dbReference type="EMBL" id="MCGR01000005">
    <property type="protein sequence ID" value="ORY89691.1"/>
    <property type="molecule type" value="Genomic_DNA"/>
</dbReference>
<feature type="domain" description="Fe2OG dioxygenase" evidence="2">
    <location>
        <begin position="178"/>
        <end position="288"/>
    </location>
</feature>
<dbReference type="FunCoup" id="A0A1Y2G259">
    <property type="interactions" value="12"/>
</dbReference>
<dbReference type="InParanoid" id="A0A1Y2G259"/>
<comment type="similarity">
    <text evidence="1">Belongs to the iron/ascorbate-dependent oxidoreductase family.</text>
</comment>
<name>A0A1Y2G259_9BASI</name>
<dbReference type="SUPFAM" id="SSF51197">
    <property type="entry name" value="Clavaminate synthase-like"/>
    <property type="match status" value="1"/>
</dbReference>
<protein>
    <submittedName>
        <fullName evidence="3">Oxidoreductase</fullName>
    </submittedName>
</protein>
<keyword evidence="1" id="KW-0560">Oxidoreductase</keyword>
<gene>
    <name evidence="3" type="ORF">BCR35DRAFT_287687</name>
</gene>
<dbReference type="PROSITE" id="PS51471">
    <property type="entry name" value="FE2OG_OXY"/>
    <property type="match status" value="1"/>
</dbReference>
<accession>A0A1Y2G259</accession>
<dbReference type="GO" id="GO:0016491">
    <property type="term" value="F:oxidoreductase activity"/>
    <property type="evidence" value="ECO:0007669"/>
    <property type="project" value="UniProtKB-KW"/>
</dbReference>
<comment type="caution">
    <text evidence="3">The sequence shown here is derived from an EMBL/GenBank/DDBJ whole genome shotgun (WGS) entry which is preliminary data.</text>
</comment>
<sequence>MGLNTIDLTAFLEGKISPAEEQELARSFVDLSSRWGFFYVRGYESVVPKDLVDKVFQYNASFFDLPQATKDRLAFVSSKANRGYLAQGREQPSLSKDEDQIALERAESGDQKETFEIGNDSDPVCPEHWPEEDELPGFKETMNTFHRLCDKLHLRILSLLAISLGLAPDFFVAANNGRAHNLRLLHYPPAKRSGSSNRLGAHTDFGTVTLLWQDGTGGLQVTGPDGDWVNVTPKEDTFVINIGDILQRWSNDKLKSTVHRAILPSLQPGEDPEELTKTRRSVAYFCNPNSEAIIECIPGLGEPKYEPITAGEYYAAALEAEIGV</sequence>
<dbReference type="InterPro" id="IPR044861">
    <property type="entry name" value="IPNS-like_FE2OG_OXY"/>
</dbReference>
<dbReference type="InterPro" id="IPR005123">
    <property type="entry name" value="Oxoglu/Fe-dep_dioxygenase_dom"/>
</dbReference>
<dbReference type="GO" id="GO:0046872">
    <property type="term" value="F:metal ion binding"/>
    <property type="evidence" value="ECO:0007669"/>
    <property type="project" value="UniProtKB-KW"/>
</dbReference>
<dbReference type="Gene3D" id="2.60.120.330">
    <property type="entry name" value="B-lactam Antibiotic, Isopenicillin N Synthase, Chain"/>
    <property type="match status" value="1"/>
</dbReference>
<reference evidence="3 4" key="1">
    <citation type="submission" date="2016-07" db="EMBL/GenBank/DDBJ databases">
        <title>Pervasive Adenine N6-methylation of Active Genes in Fungi.</title>
        <authorList>
            <consortium name="DOE Joint Genome Institute"/>
            <person name="Mondo S.J."/>
            <person name="Dannebaum R.O."/>
            <person name="Kuo R.C."/>
            <person name="Labutti K."/>
            <person name="Haridas S."/>
            <person name="Kuo A."/>
            <person name="Salamov A."/>
            <person name="Ahrendt S.R."/>
            <person name="Lipzen A."/>
            <person name="Sullivan W."/>
            <person name="Andreopoulos W.B."/>
            <person name="Clum A."/>
            <person name="Lindquist E."/>
            <person name="Daum C."/>
            <person name="Ramamoorthy G.K."/>
            <person name="Gryganskyi A."/>
            <person name="Culley D."/>
            <person name="Magnuson J.K."/>
            <person name="James T.Y."/>
            <person name="O'Malley M.A."/>
            <person name="Stajich J.E."/>
            <person name="Spatafora J.W."/>
            <person name="Visel A."/>
            <person name="Grigoriev I.V."/>
        </authorList>
    </citation>
    <scope>NUCLEOTIDE SEQUENCE [LARGE SCALE GENOMIC DNA]</scope>
    <source>
        <strain evidence="3 4">62-1032</strain>
    </source>
</reference>
<evidence type="ECO:0000313" key="4">
    <source>
        <dbReference type="Proteomes" id="UP000193467"/>
    </source>
</evidence>
<dbReference type="InterPro" id="IPR026992">
    <property type="entry name" value="DIOX_N"/>
</dbReference>
<dbReference type="OrthoDB" id="288590at2759"/>
<organism evidence="3 4">
    <name type="scientific">Leucosporidium creatinivorum</name>
    <dbReference type="NCBI Taxonomy" id="106004"/>
    <lineage>
        <taxon>Eukaryota</taxon>
        <taxon>Fungi</taxon>
        <taxon>Dikarya</taxon>
        <taxon>Basidiomycota</taxon>
        <taxon>Pucciniomycotina</taxon>
        <taxon>Microbotryomycetes</taxon>
        <taxon>Leucosporidiales</taxon>
        <taxon>Leucosporidium</taxon>
    </lineage>
</organism>